<name>A0AAX3H2Q3_CLODI</name>
<gene>
    <name evidence="4" type="primary">nifA_1</name>
    <name evidence="4" type="ORF">SAMEA1710456_02989</name>
</gene>
<evidence type="ECO:0000313" key="4">
    <source>
        <dbReference type="EMBL" id="VFD55463.1"/>
    </source>
</evidence>
<comment type="caution">
    <text evidence="4">The sequence shown here is derived from an EMBL/GenBank/DDBJ whole genome shotgun (WGS) entry which is preliminary data.</text>
</comment>
<dbReference type="Pfam" id="PF00158">
    <property type="entry name" value="Sigma54_activat"/>
    <property type="match status" value="1"/>
</dbReference>
<evidence type="ECO:0000256" key="2">
    <source>
        <dbReference type="ARBA" id="ARBA00022840"/>
    </source>
</evidence>
<dbReference type="EMBL" id="CAADAT010000020">
    <property type="protein sequence ID" value="VFD55463.1"/>
    <property type="molecule type" value="Genomic_DNA"/>
</dbReference>
<protein>
    <submittedName>
        <fullName evidence="4">Sigma-54 dependent transcriptional regulator</fullName>
    </submittedName>
</protein>
<evidence type="ECO:0000313" key="5">
    <source>
        <dbReference type="Proteomes" id="UP000346772"/>
    </source>
</evidence>
<dbReference type="PANTHER" id="PTHR32071">
    <property type="entry name" value="TRANSCRIPTIONAL REGULATORY PROTEIN"/>
    <property type="match status" value="1"/>
</dbReference>
<feature type="domain" description="Sigma-54 factor interaction" evidence="3">
    <location>
        <begin position="1"/>
        <end position="79"/>
    </location>
</feature>
<dbReference type="InterPro" id="IPR027417">
    <property type="entry name" value="P-loop_NTPase"/>
</dbReference>
<sequence>MLEYIDLTKKVSKSDLSILVRGESRTGKKLIAQSIHNNSNRKNQPFIAVNCTTVPENLLENEIFGYDKRTFTGGLKDGK</sequence>
<proteinExistence type="predicted"/>
<keyword evidence="2" id="KW-0067">ATP-binding</keyword>
<keyword evidence="1" id="KW-0547">Nucleotide-binding</keyword>
<dbReference type="SUPFAM" id="SSF52540">
    <property type="entry name" value="P-loop containing nucleoside triphosphate hydrolases"/>
    <property type="match status" value="1"/>
</dbReference>
<organism evidence="4 5">
    <name type="scientific">Clostridioides difficile</name>
    <name type="common">Peptoclostridium difficile</name>
    <dbReference type="NCBI Taxonomy" id="1496"/>
    <lineage>
        <taxon>Bacteria</taxon>
        <taxon>Bacillati</taxon>
        <taxon>Bacillota</taxon>
        <taxon>Clostridia</taxon>
        <taxon>Peptostreptococcales</taxon>
        <taxon>Peptostreptococcaceae</taxon>
        <taxon>Clostridioides</taxon>
    </lineage>
</organism>
<evidence type="ECO:0000259" key="3">
    <source>
        <dbReference type="PROSITE" id="PS50045"/>
    </source>
</evidence>
<accession>A0AAX3H2Q3</accession>
<dbReference type="Proteomes" id="UP000346772">
    <property type="component" value="Unassembled WGS sequence"/>
</dbReference>
<dbReference type="PROSITE" id="PS50045">
    <property type="entry name" value="SIGMA54_INTERACT_4"/>
    <property type="match status" value="1"/>
</dbReference>
<dbReference type="GO" id="GO:0005524">
    <property type="term" value="F:ATP binding"/>
    <property type="evidence" value="ECO:0007669"/>
    <property type="project" value="UniProtKB-KW"/>
</dbReference>
<dbReference type="Gene3D" id="3.40.50.300">
    <property type="entry name" value="P-loop containing nucleotide triphosphate hydrolases"/>
    <property type="match status" value="1"/>
</dbReference>
<reference evidence="4 5" key="1">
    <citation type="submission" date="2019-02" db="EMBL/GenBank/DDBJ databases">
        <authorList>
            <consortium name="Pathogen Informatics"/>
        </authorList>
    </citation>
    <scope>NUCLEOTIDE SEQUENCE [LARGE SCALE GENOMIC DNA]</scope>
    <source>
        <strain evidence="4 5">078GUE027</strain>
    </source>
</reference>
<evidence type="ECO:0000256" key="1">
    <source>
        <dbReference type="ARBA" id="ARBA00022741"/>
    </source>
</evidence>
<dbReference type="InterPro" id="IPR002078">
    <property type="entry name" value="Sigma_54_int"/>
</dbReference>
<dbReference type="CDD" id="cd00009">
    <property type="entry name" value="AAA"/>
    <property type="match status" value="1"/>
</dbReference>
<dbReference type="AlphaFoldDB" id="A0AAX3H2Q3"/>
<dbReference type="GO" id="GO:0006355">
    <property type="term" value="P:regulation of DNA-templated transcription"/>
    <property type="evidence" value="ECO:0007669"/>
    <property type="project" value="InterPro"/>
</dbReference>